<sequence length="73" mass="8300">MYTYLAFFSILYSSLLHSYHTTSSRFTSICIHFPHFVAFALALHVSSHLELLSGIFGALEDALKMEDNCLIKK</sequence>
<organism evidence="1">
    <name type="scientific">Noccaea caerulescens</name>
    <name type="common">Alpine penny-cress</name>
    <name type="synonym">Thlaspi caerulescens</name>
    <dbReference type="NCBI Taxonomy" id="107243"/>
    <lineage>
        <taxon>Eukaryota</taxon>
        <taxon>Viridiplantae</taxon>
        <taxon>Streptophyta</taxon>
        <taxon>Embryophyta</taxon>
        <taxon>Tracheophyta</taxon>
        <taxon>Spermatophyta</taxon>
        <taxon>Magnoliopsida</taxon>
        <taxon>eudicotyledons</taxon>
        <taxon>Gunneridae</taxon>
        <taxon>Pentapetalae</taxon>
        <taxon>rosids</taxon>
        <taxon>malvids</taxon>
        <taxon>Brassicales</taxon>
        <taxon>Brassicaceae</taxon>
        <taxon>Coluteocarpeae</taxon>
        <taxon>Noccaea</taxon>
    </lineage>
</organism>
<name>A0A1J3FP35_NOCCA</name>
<gene>
    <name evidence="1" type="ORF">LC_TR19709_c5_g1_i1_g.65803</name>
    <name evidence="2" type="ORF">LE_TR5351_c5_g1_i1_g.17664</name>
</gene>
<protein>
    <submittedName>
        <fullName evidence="1">Uncharacterized protein</fullName>
    </submittedName>
</protein>
<dbReference type="AlphaFoldDB" id="A0A1J3FP35"/>
<accession>A0A1J3FP35</accession>
<proteinExistence type="predicted"/>
<reference evidence="1" key="1">
    <citation type="submission" date="2016-07" db="EMBL/GenBank/DDBJ databases">
        <title>De novo transcriptome assembly of four accessions of the metal hyperaccumulator plant Noccaea caerulescens.</title>
        <authorList>
            <person name="Blande D."/>
            <person name="Halimaa P."/>
            <person name="Tervahauta A.I."/>
            <person name="Aarts M.G."/>
            <person name="Karenlampi S.O."/>
        </authorList>
    </citation>
    <scope>NUCLEOTIDE SEQUENCE</scope>
</reference>
<evidence type="ECO:0000313" key="2">
    <source>
        <dbReference type="EMBL" id="JAU65902.1"/>
    </source>
</evidence>
<dbReference type="EMBL" id="GEVL01011439">
    <property type="protein sequence ID" value="JAU65902.1"/>
    <property type="molecule type" value="Transcribed_RNA"/>
</dbReference>
<evidence type="ECO:0000313" key="1">
    <source>
        <dbReference type="EMBL" id="JAU45891.1"/>
    </source>
</evidence>
<dbReference type="EMBL" id="GEVK01006941">
    <property type="protein sequence ID" value="JAU45891.1"/>
    <property type="molecule type" value="Transcribed_RNA"/>
</dbReference>